<proteinExistence type="predicted"/>
<keyword evidence="2" id="KW-1185">Reference proteome</keyword>
<dbReference type="Gene3D" id="3.40.50.300">
    <property type="entry name" value="P-loop containing nucleotide triphosphate hydrolases"/>
    <property type="match status" value="1"/>
</dbReference>
<evidence type="ECO:0000313" key="1">
    <source>
        <dbReference type="EMBL" id="NBC71566.1"/>
    </source>
</evidence>
<sequence length="367" mass="39639">MNKRNLVVAVKESAYIERLADYIRHSAFGESWQLTAFTNAAALRGFIRGGYPVDLLAAQSAMLEEVGELPQTISTAAFVDFRGQSRHANELLQYQPLPQLLQAFTALYAAGGHALPKPALRGKGPAVAAVYSASGGTGKTTLAMQLARHASISGVQSFYLNLEQWNGSLASEDAAGGGDDFARLLYALQSEPGKGAAAVSALRRRHPALGMDMFMPCDNPDERLSLGAEQAKRLIAAIVDTGDYGFVVVDLDSRLDALHTAVFEACDTILWLVTPDAASGRKNELAMRYADRKFGQAFRDQQPKFRFVQKGSLPHRTDMQGGSSPRFDAQLPYVEEWAGGDHLNAAGAMVPHYRGAVDGLVRKLGIL</sequence>
<name>A0A7X5C0H7_9BACL</name>
<dbReference type="EMBL" id="JAAAMU010000012">
    <property type="protein sequence ID" value="NBC71566.1"/>
    <property type="molecule type" value="Genomic_DNA"/>
</dbReference>
<dbReference type="Pfam" id="PF13481">
    <property type="entry name" value="AAA_25"/>
    <property type="match status" value="1"/>
</dbReference>
<dbReference type="RefSeq" id="WP_161701649.1">
    <property type="nucleotide sequence ID" value="NZ_JAAAMU010000012.1"/>
</dbReference>
<dbReference type="Gene3D" id="3.40.50.10850">
    <property type="entry name" value="Ntrc-like two-domain protein"/>
    <property type="match status" value="1"/>
</dbReference>
<dbReference type="InterPro" id="IPR027417">
    <property type="entry name" value="P-loop_NTPase"/>
</dbReference>
<dbReference type="AlphaFoldDB" id="A0A7X5C0H7"/>
<dbReference type="OrthoDB" id="3035369at2"/>
<dbReference type="Proteomes" id="UP000558113">
    <property type="component" value="Unassembled WGS sequence"/>
</dbReference>
<evidence type="ECO:0000313" key="2">
    <source>
        <dbReference type="Proteomes" id="UP000558113"/>
    </source>
</evidence>
<accession>A0A7X5C0H7</accession>
<protein>
    <recommendedName>
        <fullName evidence="3">AAA domain-containing protein</fullName>
    </recommendedName>
</protein>
<organism evidence="1 2">
    <name type="scientific">Paenibacillus sacheonensis</name>
    <dbReference type="NCBI Taxonomy" id="742054"/>
    <lineage>
        <taxon>Bacteria</taxon>
        <taxon>Bacillati</taxon>
        <taxon>Bacillota</taxon>
        <taxon>Bacilli</taxon>
        <taxon>Bacillales</taxon>
        <taxon>Paenibacillaceae</taxon>
        <taxon>Paenibacillus</taxon>
    </lineage>
</organism>
<dbReference type="SUPFAM" id="SSF52540">
    <property type="entry name" value="P-loop containing nucleoside triphosphate hydrolases"/>
    <property type="match status" value="1"/>
</dbReference>
<comment type="caution">
    <text evidence="1">The sequence shown here is derived from an EMBL/GenBank/DDBJ whole genome shotgun (WGS) entry which is preliminary data.</text>
</comment>
<gene>
    <name evidence="1" type="ORF">GT003_21435</name>
</gene>
<reference evidence="1 2" key="1">
    <citation type="submission" date="2020-01" db="EMBL/GenBank/DDBJ databases">
        <title>Paenibacillus soybeanensis sp. nov. isolated from the nodules of soybean (Glycine max(L.) Merr).</title>
        <authorList>
            <person name="Wang H."/>
        </authorList>
    </citation>
    <scope>NUCLEOTIDE SEQUENCE [LARGE SCALE GENOMIC DNA]</scope>
    <source>
        <strain evidence="1 2">DSM 23054</strain>
    </source>
</reference>
<evidence type="ECO:0008006" key="3">
    <source>
        <dbReference type="Google" id="ProtNLM"/>
    </source>
</evidence>